<organism evidence="2">
    <name type="scientific">Rhinebothrium fulbrighti</name>
    <dbReference type="NCBI Taxonomy" id="1008294"/>
    <lineage>
        <taxon>Eukaryota</taxon>
        <taxon>Metazoa</taxon>
        <taxon>Spiralia</taxon>
        <taxon>Lophotrochozoa</taxon>
        <taxon>Platyhelminthes</taxon>
        <taxon>Cestoda</taxon>
        <taxon>Eucestoda</taxon>
        <taxon>Rhinebothriidea</taxon>
        <taxon>Rhinebothrium</taxon>
    </lineage>
</organism>
<sequence>MFISLLFLFYFLTLTLFSLLSHPIYYCVLLVINSLISSLICYSVYGFSWYSLLFCLVYIGGVYILFVFVSVYTPNVSGVSFWSFVGYPVSLAFGGGVLGGGVCVCYLSLSVEASSYLCTLSEGWFYLCLCLVLLFAFFLLSLVISVKVNHYR</sequence>
<geneLocation type="mitochondrion" evidence="2"/>
<dbReference type="EMBL" id="MZ594638">
    <property type="protein sequence ID" value="UFQ89119.1"/>
    <property type="molecule type" value="Genomic_DNA"/>
</dbReference>
<dbReference type="AlphaFoldDB" id="A0A8K1SY65"/>
<name>A0A8K1SY65_9CEST</name>
<feature type="transmembrane region" description="Helical" evidence="1">
    <location>
        <begin position="84"/>
        <end position="109"/>
    </location>
</feature>
<reference evidence="2" key="1">
    <citation type="submission" date="2021-07" db="EMBL/GenBank/DDBJ databases">
        <title>Comparative characterization of mitogenomes from five orders of elasmobranch parasites indicate that total evidence analysis is superior to single genes for cestodes (Cestoda: Tapeworms).</title>
        <authorList>
            <person name="Trevisan B."/>
            <person name="Jacob Machado D."/>
            <person name="Galafasse Lahr D."/>
            <person name="Portella de Luna Marques F."/>
        </authorList>
    </citation>
    <scope>NUCLEOTIDE SEQUENCE</scope>
</reference>
<evidence type="ECO:0000313" key="2">
    <source>
        <dbReference type="EMBL" id="UFQ89119.1"/>
    </source>
</evidence>
<accession>A0A8K1SY65</accession>
<keyword evidence="1" id="KW-1133">Transmembrane helix</keyword>
<feature type="transmembrane region" description="Helical" evidence="1">
    <location>
        <begin position="47"/>
        <end position="72"/>
    </location>
</feature>
<evidence type="ECO:0000256" key="1">
    <source>
        <dbReference type="SAM" id="Phobius"/>
    </source>
</evidence>
<protein>
    <submittedName>
        <fullName evidence="2">NADH dehydrogenase subunit 6</fullName>
    </submittedName>
</protein>
<keyword evidence="2" id="KW-0496">Mitochondrion</keyword>
<gene>
    <name evidence="2" type="primary">ND6</name>
</gene>
<feature type="transmembrane region" description="Helical" evidence="1">
    <location>
        <begin position="124"/>
        <end position="146"/>
    </location>
</feature>
<keyword evidence="1" id="KW-0472">Membrane</keyword>
<proteinExistence type="predicted"/>
<keyword evidence="1" id="KW-0812">Transmembrane</keyword>